<organism evidence="2">
    <name type="scientific">uncultured Sporomusa sp</name>
    <dbReference type="NCBI Taxonomy" id="307249"/>
    <lineage>
        <taxon>Bacteria</taxon>
        <taxon>Bacillati</taxon>
        <taxon>Bacillota</taxon>
        <taxon>Negativicutes</taxon>
        <taxon>Selenomonadales</taxon>
        <taxon>Sporomusaceae</taxon>
        <taxon>Sporomusa</taxon>
        <taxon>environmental samples</taxon>
    </lineage>
</organism>
<accession>A0A212LY11</accession>
<dbReference type="RefSeq" id="WP_288185078.1">
    <property type="nucleotide sequence ID" value="NZ_LT608335.1"/>
</dbReference>
<dbReference type="Pfam" id="PF03237">
    <property type="entry name" value="Terminase_6N"/>
    <property type="match status" value="1"/>
</dbReference>
<protein>
    <submittedName>
        <fullName evidence="2">Uncharacterized protein</fullName>
    </submittedName>
</protein>
<dbReference type="Gene3D" id="3.40.50.300">
    <property type="entry name" value="P-loop containing nucleotide triphosphate hydrolases"/>
    <property type="match status" value="1"/>
</dbReference>
<dbReference type="EMBL" id="FMJE01000005">
    <property type="protein sequence ID" value="SCM82396.1"/>
    <property type="molecule type" value="Genomic_DNA"/>
</dbReference>
<dbReference type="AlphaFoldDB" id="A0A212LY11"/>
<feature type="region of interest" description="Disordered" evidence="1">
    <location>
        <begin position="434"/>
        <end position="460"/>
    </location>
</feature>
<dbReference type="Gene3D" id="3.30.420.280">
    <property type="match status" value="1"/>
</dbReference>
<feature type="compositionally biased region" description="Basic and acidic residues" evidence="1">
    <location>
        <begin position="436"/>
        <end position="446"/>
    </location>
</feature>
<proteinExistence type="predicted"/>
<gene>
    <name evidence="2" type="ORF">KL86SPO_50167</name>
</gene>
<dbReference type="InterPro" id="IPR027417">
    <property type="entry name" value="P-loop_NTPase"/>
</dbReference>
<evidence type="ECO:0000313" key="2">
    <source>
        <dbReference type="EMBL" id="SCM82396.1"/>
    </source>
</evidence>
<sequence length="460" mass="53026">MADIIIPYEPNPKQYLFHACPAEEAVYGGAKGGGKSKALVMETLAYALEYSGAICGLFRETYPNLEANLIREWKKSVPKELYRYNESKHLASLPNGSQVLFRYVKNEKDAESYQGQEFDFIGVDELTKHTERTIQLLLSCLRSAKGFPPRFRGTCNPGGKGHGHVKRNFVEATDYGKEVVRDIITGNRRVFIPANVYDNHVLMANDPAYAKRLENLPEQERKAFLFGDWNVFIGQVFSEWNRQIHVIDPFEIPASWMRFRAMDWGFARPFCIGWYAVDYDGLLYRYREYYGMKPNQPNVGVELDPYEVARKVKQLEAGENISYGVADPSCWAKDKRFKIYGNGGETVAETFIKEGVYWQPADNDRLPGKMQIHMRLRGHGQDRPGVRIFSTCKHLIRTLPELCYSETDPEDVDTDMEDHPYDEFRYACQSRPWTPVHEKQKPRDAWDYDDEEGSTSYMAG</sequence>
<reference evidence="2" key="1">
    <citation type="submission" date="2016-08" db="EMBL/GenBank/DDBJ databases">
        <authorList>
            <person name="Seilhamer J.J."/>
        </authorList>
    </citation>
    <scope>NUCLEOTIDE SEQUENCE</scope>
    <source>
        <strain evidence="2">86</strain>
    </source>
</reference>
<name>A0A212LY11_9FIRM</name>
<evidence type="ECO:0000256" key="1">
    <source>
        <dbReference type="SAM" id="MobiDB-lite"/>
    </source>
</evidence>